<gene>
    <name evidence="2" type="ORF">HHL28_13015</name>
</gene>
<protein>
    <submittedName>
        <fullName evidence="2">Uncharacterized protein</fullName>
    </submittedName>
</protein>
<dbReference type="AlphaFoldDB" id="A0A858R948"/>
<dbReference type="Proteomes" id="UP000501891">
    <property type="component" value="Chromosome"/>
</dbReference>
<dbReference type="EMBL" id="CP051775">
    <property type="protein sequence ID" value="QJE73891.1"/>
    <property type="molecule type" value="Genomic_DNA"/>
</dbReference>
<evidence type="ECO:0000256" key="1">
    <source>
        <dbReference type="SAM" id="SignalP"/>
    </source>
</evidence>
<keyword evidence="1" id="KW-0732">Signal</keyword>
<evidence type="ECO:0000313" key="3">
    <source>
        <dbReference type="Proteomes" id="UP000501891"/>
    </source>
</evidence>
<evidence type="ECO:0000313" key="2">
    <source>
        <dbReference type="EMBL" id="QJE73891.1"/>
    </source>
</evidence>
<feature type="chain" id="PRO_5032913934" evidence="1">
    <location>
        <begin position="25"/>
        <end position="167"/>
    </location>
</feature>
<name>A0A858R948_9PROT</name>
<accession>A0A858R948</accession>
<sequence>MSPTRTAVLLALAAGLAGAVPAVAAEKAYNTFQRIDRAPLPGERAAAMAQGGPALLSDQRALAMAATPRELDVYGGSDGSSGVRFSVTGQGTVGNPNARDRASRYLGDGVGYYDNDAFQPSIANSYYGWGYGGTPRLAYNESYLRYRYGGNIGGLPSVGAPLDFWRK</sequence>
<proteinExistence type="predicted"/>
<organism evidence="2 3">
    <name type="scientific">Aerophototrophica crusticola</name>
    <dbReference type="NCBI Taxonomy" id="1709002"/>
    <lineage>
        <taxon>Bacteria</taxon>
        <taxon>Pseudomonadati</taxon>
        <taxon>Pseudomonadota</taxon>
        <taxon>Alphaproteobacteria</taxon>
        <taxon>Rhodospirillales</taxon>
        <taxon>Rhodospirillaceae</taxon>
        <taxon>Aerophototrophica</taxon>
    </lineage>
</organism>
<dbReference type="KEGG" id="acru:HHL28_13015"/>
<feature type="signal peptide" evidence="1">
    <location>
        <begin position="1"/>
        <end position="24"/>
    </location>
</feature>
<keyword evidence="3" id="KW-1185">Reference proteome</keyword>
<reference evidence="2" key="1">
    <citation type="submission" date="2020-04" db="EMBL/GenBank/DDBJ databases">
        <title>A desert anoxygenic phototrophic bacterium fixes CO2 using RubisCO under aerobic conditions.</title>
        <authorList>
            <person name="Tang K."/>
        </authorList>
    </citation>
    <scope>NUCLEOTIDE SEQUENCE [LARGE SCALE GENOMIC DNA]</scope>
    <source>
        <strain evidence="2">MIMtkB3</strain>
    </source>
</reference>